<name>A0ABP9AJZ0_9GAMM</name>
<keyword evidence="4 5" id="KW-0472">Membrane</keyword>
<dbReference type="RefSeq" id="WP_345301494.1">
    <property type="nucleotide sequence ID" value="NZ_BAABJE010000001.1"/>
</dbReference>
<dbReference type="Gene3D" id="1.20.120.550">
    <property type="entry name" value="Membrane associated eicosanoid/glutathione metabolism-like domain"/>
    <property type="match status" value="1"/>
</dbReference>
<dbReference type="InterPro" id="IPR001129">
    <property type="entry name" value="Membr-assoc_MAPEG"/>
</dbReference>
<feature type="transmembrane region" description="Helical" evidence="5">
    <location>
        <begin position="6"/>
        <end position="25"/>
    </location>
</feature>
<keyword evidence="7" id="KW-1185">Reference proteome</keyword>
<accession>A0ABP9AJZ0</accession>
<dbReference type="Proteomes" id="UP001499959">
    <property type="component" value="Unassembled WGS sequence"/>
</dbReference>
<dbReference type="InterPro" id="IPR023352">
    <property type="entry name" value="MAPEG-like_dom_sf"/>
</dbReference>
<organism evidence="6 7">
    <name type="scientific">Lysobacter hankyongensis</name>
    <dbReference type="NCBI Taxonomy" id="1176535"/>
    <lineage>
        <taxon>Bacteria</taxon>
        <taxon>Pseudomonadati</taxon>
        <taxon>Pseudomonadota</taxon>
        <taxon>Gammaproteobacteria</taxon>
        <taxon>Lysobacterales</taxon>
        <taxon>Lysobacteraceae</taxon>
        <taxon>Lysobacter</taxon>
    </lineage>
</organism>
<gene>
    <name evidence="6" type="ORF">GCM10023307_02920</name>
</gene>
<dbReference type="PANTHER" id="PTHR35814">
    <property type="match status" value="1"/>
</dbReference>
<reference evidence="7" key="1">
    <citation type="journal article" date="2019" name="Int. J. Syst. Evol. Microbiol.">
        <title>The Global Catalogue of Microorganisms (GCM) 10K type strain sequencing project: providing services to taxonomists for standard genome sequencing and annotation.</title>
        <authorList>
            <consortium name="The Broad Institute Genomics Platform"/>
            <consortium name="The Broad Institute Genome Sequencing Center for Infectious Disease"/>
            <person name="Wu L."/>
            <person name="Ma J."/>
        </authorList>
    </citation>
    <scope>NUCLEOTIDE SEQUENCE [LARGE SCALE GENOMIC DNA]</scope>
    <source>
        <strain evidence="7">JCM 18204</strain>
    </source>
</reference>
<protein>
    <submittedName>
        <fullName evidence="6">MAPEG family protein</fullName>
    </submittedName>
</protein>
<keyword evidence="2 5" id="KW-0812">Transmembrane</keyword>
<dbReference type="EMBL" id="BAABJE010000001">
    <property type="protein sequence ID" value="GAA4781873.1"/>
    <property type="molecule type" value="Genomic_DNA"/>
</dbReference>
<comment type="caution">
    <text evidence="6">The sequence shown here is derived from an EMBL/GenBank/DDBJ whole genome shotgun (WGS) entry which is preliminary data.</text>
</comment>
<dbReference type="SUPFAM" id="SSF161084">
    <property type="entry name" value="MAPEG domain-like"/>
    <property type="match status" value="1"/>
</dbReference>
<evidence type="ECO:0000313" key="7">
    <source>
        <dbReference type="Proteomes" id="UP001499959"/>
    </source>
</evidence>
<evidence type="ECO:0000256" key="1">
    <source>
        <dbReference type="ARBA" id="ARBA00004370"/>
    </source>
</evidence>
<feature type="transmembrane region" description="Helical" evidence="5">
    <location>
        <begin position="105"/>
        <end position="127"/>
    </location>
</feature>
<evidence type="ECO:0000256" key="3">
    <source>
        <dbReference type="ARBA" id="ARBA00022989"/>
    </source>
</evidence>
<evidence type="ECO:0000256" key="4">
    <source>
        <dbReference type="ARBA" id="ARBA00023136"/>
    </source>
</evidence>
<evidence type="ECO:0000256" key="5">
    <source>
        <dbReference type="SAM" id="Phobius"/>
    </source>
</evidence>
<dbReference type="Pfam" id="PF01124">
    <property type="entry name" value="MAPEG"/>
    <property type="match status" value="1"/>
</dbReference>
<comment type="subcellular location">
    <subcellularLocation>
        <location evidence="1">Membrane</location>
    </subcellularLocation>
</comment>
<feature type="transmembrane region" description="Helical" evidence="5">
    <location>
        <begin position="52"/>
        <end position="85"/>
    </location>
</feature>
<keyword evidence="3 5" id="KW-1133">Transmembrane helix</keyword>
<proteinExistence type="predicted"/>
<sequence>MPRIALLFASLHVLMMLLLAARVVFHRRSHKIGIGDGGDKHLLRKMRAHGNFVEYVPVALLMLALLELAGLGAIWLWTFGATLLLARGLHAFGLSQRSGVSFGRFWGTVLTWLVLAGMAGAGVLLVATT</sequence>
<evidence type="ECO:0000313" key="6">
    <source>
        <dbReference type="EMBL" id="GAA4781873.1"/>
    </source>
</evidence>
<evidence type="ECO:0000256" key="2">
    <source>
        <dbReference type="ARBA" id="ARBA00022692"/>
    </source>
</evidence>
<dbReference type="PANTHER" id="PTHR35814:SF1">
    <property type="entry name" value="GLUTATHIONE S-TRANSFERASE-RELATED"/>
    <property type="match status" value="1"/>
</dbReference>